<dbReference type="AlphaFoldDB" id="A0A5J9UV66"/>
<name>A0A5J9UV66_9POAL</name>
<sequence>MRRASAVVSDTRSKSTLWGPLVGLPFHFALCLSPSLAPRARESFRRGEGVAAGEATGFGRRVWSPVREPVVVSLELNGGVPSLGRLDPQPQLSTPTPSPSERPARQRCPPSRHLLPRIMGKVNKPTDLPSSSRRQTMAVAPC</sequence>
<evidence type="ECO:0000256" key="2">
    <source>
        <dbReference type="SAM" id="Phobius"/>
    </source>
</evidence>
<evidence type="ECO:0000313" key="4">
    <source>
        <dbReference type="EMBL" id="TVU27008.1"/>
    </source>
</evidence>
<dbReference type="Gramene" id="TVU27007">
    <property type="protein sequence ID" value="TVU27007"/>
    <property type="gene ID" value="EJB05_29585"/>
</dbReference>
<gene>
    <name evidence="3" type="ORF">EJB05_29585</name>
    <name evidence="4" type="ORF">EJB05_29586</name>
</gene>
<dbReference type="Proteomes" id="UP000324897">
    <property type="component" value="Chromosome 2"/>
</dbReference>
<evidence type="ECO:0000313" key="5">
    <source>
        <dbReference type="Proteomes" id="UP000324897"/>
    </source>
</evidence>
<proteinExistence type="predicted"/>
<organism evidence="3 5">
    <name type="scientific">Eragrostis curvula</name>
    <name type="common">weeping love grass</name>
    <dbReference type="NCBI Taxonomy" id="38414"/>
    <lineage>
        <taxon>Eukaryota</taxon>
        <taxon>Viridiplantae</taxon>
        <taxon>Streptophyta</taxon>
        <taxon>Embryophyta</taxon>
        <taxon>Tracheophyta</taxon>
        <taxon>Spermatophyta</taxon>
        <taxon>Magnoliopsida</taxon>
        <taxon>Liliopsida</taxon>
        <taxon>Poales</taxon>
        <taxon>Poaceae</taxon>
        <taxon>PACMAD clade</taxon>
        <taxon>Chloridoideae</taxon>
        <taxon>Eragrostideae</taxon>
        <taxon>Eragrostidinae</taxon>
        <taxon>Eragrostis</taxon>
    </lineage>
</organism>
<protein>
    <submittedName>
        <fullName evidence="3">Uncharacterized protein</fullName>
    </submittedName>
</protein>
<evidence type="ECO:0000313" key="3">
    <source>
        <dbReference type="EMBL" id="TVU27007.1"/>
    </source>
</evidence>
<feature type="region of interest" description="Disordered" evidence="1">
    <location>
        <begin position="78"/>
        <end position="142"/>
    </location>
</feature>
<dbReference type="Gramene" id="TVU27008">
    <property type="protein sequence ID" value="TVU27008"/>
    <property type="gene ID" value="EJB05_29586"/>
</dbReference>
<keyword evidence="2" id="KW-0812">Transmembrane</keyword>
<feature type="transmembrane region" description="Helical" evidence="2">
    <location>
        <begin position="17"/>
        <end position="37"/>
    </location>
</feature>
<dbReference type="EMBL" id="RWGY01000013">
    <property type="protein sequence ID" value="TVU27008.1"/>
    <property type="molecule type" value="Genomic_DNA"/>
</dbReference>
<accession>A0A5J9UV66</accession>
<reference evidence="3 5" key="1">
    <citation type="journal article" date="2019" name="Sci. Rep.">
        <title>A high-quality genome of Eragrostis curvula grass provides insights into Poaceae evolution and supports new strategies to enhance forage quality.</title>
        <authorList>
            <person name="Carballo J."/>
            <person name="Santos B.A.C.M."/>
            <person name="Zappacosta D."/>
            <person name="Garbus I."/>
            <person name="Selva J.P."/>
            <person name="Gallo C.A."/>
            <person name="Diaz A."/>
            <person name="Albertini E."/>
            <person name="Caccamo M."/>
            <person name="Echenique V."/>
        </authorList>
    </citation>
    <scope>NUCLEOTIDE SEQUENCE [LARGE SCALE GENOMIC DNA]</scope>
    <source>
        <strain evidence="5">cv. Victoria</strain>
        <tissue evidence="3">Leaf</tissue>
    </source>
</reference>
<feature type="non-terminal residue" evidence="3">
    <location>
        <position position="1"/>
    </location>
</feature>
<comment type="caution">
    <text evidence="3">The sequence shown here is derived from an EMBL/GenBank/DDBJ whole genome shotgun (WGS) entry which is preliminary data.</text>
</comment>
<keyword evidence="2" id="KW-1133">Transmembrane helix</keyword>
<evidence type="ECO:0000256" key="1">
    <source>
        <dbReference type="SAM" id="MobiDB-lite"/>
    </source>
</evidence>
<keyword evidence="5" id="KW-1185">Reference proteome</keyword>
<dbReference type="EMBL" id="RWGY01000013">
    <property type="protein sequence ID" value="TVU27007.1"/>
    <property type="molecule type" value="Genomic_DNA"/>
</dbReference>
<keyword evidence="2" id="KW-0472">Membrane</keyword>